<feature type="region of interest" description="Disordered" evidence="1">
    <location>
        <begin position="65"/>
        <end position="97"/>
    </location>
</feature>
<dbReference type="Proteomes" id="UP000002039">
    <property type="component" value="Unassembled WGS sequence"/>
</dbReference>
<evidence type="ECO:0000256" key="1">
    <source>
        <dbReference type="SAM" id="MobiDB-lite"/>
    </source>
</evidence>
<accession>A0ABP2ESX4</accession>
<sequence>MHRLQRSQTPGHTQLQQGLEGWPSAVCKELLVRRLTAKRGTVLLEARGWPGKGMGWAAGPKIGCGGGAEKDGGTVVGGSAPAPPAGKKRPEESQGHP</sequence>
<dbReference type="RefSeq" id="XP_045274014.1">
    <property type="nucleotide sequence ID" value="XM_045417110.1"/>
</dbReference>
<protein>
    <submittedName>
        <fullName evidence="2">Uncharacterized protein</fullName>
    </submittedName>
</protein>
<proteinExistence type="predicted"/>
<organism evidence="2 3">
    <name type="scientific">Ajellomyces dermatitidis (strain ER-3 / ATCC MYA-2586)</name>
    <name type="common">Blastomyces dermatitidis</name>
    <dbReference type="NCBI Taxonomy" id="559297"/>
    <lineage>
        <taxon>Eukaryota</taxon>
        <taxon>Fungi</taxon>
        <taxon>Dikarya</taxon>
        <taxon>Ascomycota</taxon>
        <taxon>Pezizomycotina</taxon>
        <taxon>Eurotiomycetes</taxon>
        <taxon>Eurotiomycetidae</taxon>
        <taxon>Onygenales</taxon>
        <taxon>Ajellomycetaceae</taxon>
        <taxon>Blastomyces</taxon>
    </lineage>
</organism>
<keyword evidence="3" id="KW-1185">Reference proteome</keyword>
<evidence type="ECO:0000313" key="2">
    <source>
        <dbReference type="EMBL" id="EEQ86469.2"/>
    </source>
</evidence>
<gene>
    <name evidence="2" type="ORF">BDCG_01589</name>
</gene>
<feature type="compositionally biased region" description="Polar residues" evidence="1">
    <location>
        <begin position="1"/>
        <end position="17"/>
    </location>
</feature>
<name>A0ABP2ESX4_AJEDR</name>
<dbReference type="GeneID" id="69024162"/>
<evidence type="ECO:0000313" key="3">
    <source>
        <dbReference type="Proteomes" id="UP000002039"/>
    </source>
</evidence>
<reference evidence="3" key="1">
    <citation type="journal article" date="2015" name="PLoS Genet.">
        <title>The dynamic genome and transcriptome of the human fungal pathogen Blastomyces and close relative Emmonsia.</title>
        <authorList>
            <person name="Munoz J.F."/>
            <person name="Gauthier G.M."/>
            <person name="Desjardins C.A."/>
            <person name="Gallo J.E."/>
            <person name="Holder J."/>
            <person name="Sullivan T.D."/>
            <person name="Marty A.J."/>
            <person name="Carmen J.C."/>
            <person name="Chen Z."/>
            <person name="Ding L."/>
            <person name="Gujja S."/>
            <person name="Magrini V."/>
            <person name="Misas E."/>
            <person name="Mitreva M."/>
            <person name="Priest M."/>
            <person name="Saif S."/>
            <person name="Whiston E.A."/>
            <person name="Young S."/>
            <person name="Zeng Q."/>
            <person name="Goldman W.E."/>
            <person name="Mardis E.R."/>
            <person name="Taylor J.W."/>
            <person name="McEwen J.G."/>
            <person name="Clay O.K."/>
            <person name="Klein B.S."/>
            <person name="Cuomo C.A."/>
        </authorList>
    </citation>
    <scope>NUCLEOTIDE SEQUENCE [LARGE SCALE GENOMIC DNA]</scope>
    <source>
        <strain evidence="3">ER-3 / ATCC MYA-2586</strain>
    </source>
</reference>
<feature type="region of interest" description="Disordered" evidence="1">
    <location>
        <begin position="1"/>
        <end position="20"/>
    </location>
</feature>
<feature type="compositionally biased region" description="Basic and acidic residues" evidence="1">
    <location>
        <begin position="88"/>
        <end position="97"/>
    </location>
</feature>
<dbReference type="EMBL" id="EQ999974">
    <property type="protein sequence ID" value="EEQ86469.2"/>
    <property type="molecule type" value="Genomic_DNA"/>
</dbReference>